<gene>
    <name evidence="2" type="ORF">SAMN02745176_02519</name>
</gene>
<dbReference type="Pfam" id="PF00557">
    <property type="entry name" value="Peptidase_M24"/>
    <property type="match status" value="1"/>
</dbReference>
<dbReference type="AlphaFoldDB" id="A0A1M6GUM2"/>
<keyword evidence="3" id="KW-1185">Reference proteome</keyword>
<protein>
    <submittedName>
        <fullName evidence="2">Metallopeptidase family M24</fullName>
    </submittedName>
</protein>
<sequence length="427" mass="49026">MHEAFMKRLEAKMGKAGLLPIKKQAELSTRILRQRLETILPWAMRKSGMDFWIVASREGCKDPMLKTLYPWDMYDARRIGILAFHYDKEKDTVRKMVIGPFSQEMEGIYERIQEPGETIWQTIARIVKEINPSKIAINRNHINGCCDGLSSTLYENIKDALGENAVKLCDGEPLTVYWLQRITPLELEIMKALVNITHDIIDYSFSRKFIKVGVTTTTDIEWFMRDVINRLGYLYWFGPDIDLQRKGSDVPRMFNEVILPGDLIHCDVGINGIYVQLHTDVQRVGYILKDGEKEAPKELSALFAKGNRLQDIVRENIRVCTTGNDVLLKSIETAKSEGIKPMIYTHPLGTFGHGVGPIIGLYDNQSYIHGAGERTIEDKTCYALELNVSDNIRVWNNQLVFMYLEEDIIKDGEVYFINGRQERLIII</sequence>
<dbReference type="EMBL" id="FQZS01000017">
    <property type="protein sequence ID" value="SHJ13637.1"/>
    <property type="molecule type" value="Genomic_DNA"/>
</dbReference>
<evidence type="ECO:0000259" key="1">
    <source>
        <dbReference type="Pfam" id="PF00557"/>
    </source>
</evidence>
<dbReference type="InterPro" id="IPR000994">
    <property type="entry name" value="Pept_M24"/>
</dbReference>
<organism evidence="2 3">
    <name type="scientific">Lutispora thermophila DSM 19022</name>
    <dbReference type="NCBI Taxonomy" id="1122184"/>
    <lineage>
        <taxon>Bacteria</taxon>
        <taxon>Bacillati</taxon>
        <taxon>Bacillota</taxon>
        <taxon>Clostridia</taxon>
        <taxon>Lutisporales</taxon>
        <taxon>Lutisporaceae</taxon>
        <taxon>Lutispora</taxon>
    </lineage>
</organism>
<accession>A0A1M6GUM2</accession>
<dbReference type="STRING" id="1122184.SAMN02745176_02519"/>
<reference evidence="2 3" key="1">
    <citation type="submission" date="2016-11" db="EMBL/GenBank/DDBJ databases">
        <authorList>
            <person name="Jaros S."/>
            <person name="Januszkiewicz K."/>
            <person name="Wedrychowicz H."/>
        </authorList>
    </citation>
    <scope>NUCLEOTIDE SEQUENCE [LARGE SCALE GENOMIC DNA]</scope>
    <source>
        <strain evidence="2 3">DSM 19022</strain>
    </source>
</reference>
<evidence type="ECO:0000313" key="3">
    <source>
        <dbReference type="Proteomes" id="UP000184442"/>
    </source>
</evidence>
<dbReference type="SUPFAM" id="SSF55920">
    <property type="entry name" value="Creatinase/aminopeptidase"/>
    <property type="match status" value="1"/>
</dbReference>
<dbReference type="RefSeq" id="WP_073026541.1">
    <property type="nucleotide sequence ID" value="NZ_FQZS01000017.1"/>
</dbReference>
<proteinExistence type="predicted"/>
<dbReference type="Gene3D" id="3.90.230.10">
    <property type="entry name" value="Creatinase/methionine aminopeptidase superfamily"/>
    <property type="match status" value="1"/>
</dbReference>
<evidence type="ECO:0000313" key="2">
    <source>
        <dbReference type="EMBL" id="SHJ13637.1"/>
    </source>
</evidence>
<dbReference type="OrthoDB" id="9765815at2"/>
<dbReference type="InterPro" id="IPR036005">
    <property type="entry name" value="Creatinase/aminopeptidase-like"/>
</dbReference>
<feature type="domain" description="Peptidase M24" evidence="1">
    <location>
        <begin position="189"/>
        <end position="389"/>
    </location>
</feature>
<name>A0A1M6GUM2_9FIRM</name>
<dbReference type="Proteomes" id="UP000184442">
    <property type="component" value="Unassembled WGS sequence"/>
</dbReference>